<evidence type="ECO:0000259" key="13">
    <source>
        <dbReference type="Pfam" id="PF01288"/>
    </source>
</evidence>
<keyword evidence="6" id="KW-0547">Nucleotide-binding</keyword>
<reference evidence="14 15" key="1">
    <citation type="submission" date="2015-04" db="EMBL/GenBank/DDBJ databases">
        <authorList>
            <person name="Syromyatnikov M.Y."/>
            <person name="Popov V.N."/>
        </authorList>
    </citation>
    <scope>NUCLEOTIDE SEQUENCE [LARGE SCALE GENOMIC DNA]</scope>
    <source>
        <strain evidence="14 15">CECT 5292</strain>
    </source>
</reference>
<dbReference type="NCBIfam" id="TIGR01498">
    <property type="entry name" value="folK"/>
    <property type="match status" value="1"/>
</dbReference>
<evidence type="ECO:0000313" key="14">
    <source>
        <dbReference type="EMBL" id="CRK74932.1"/>
    </source>
</evidence>
<dbReference type="SUPFAM" id="SSF55083">
    <property type="entry name" value="6-hydroxymethyl-7,8-dihydropterin pyrophosphokinase, HPPK"/>
    <property type="match status" value="1"/>
</dbReference>
<dbReference type="GO" id="GO:0003848">
    <property type="term" value="F:2-amino-4-hydroxy-6-hydroxymethyldihydropteridine diphosphokinase activity"/>
    <property type="evidence" value="ECO:0007669"/>
    <property type="project" value="UniProtKB-EC"/>
</dbReference>
<accession>A0A0U1NJM2</accession>
<dbReference type="STRING" id="282199.GCA_001049735_00972"/>
<evidence type="ECO:0000313" key="15">
    <source>
        <dbReference type="Proteomes" id="UP000048949"/>
    </source>
</evidence>
<evidence type="ECO:0000256" key="5">
    <source>
        <dbReference type="ARBA" id="ARBA00022679"/>
    </source>
</evidence>
<keyword evidence="9" id="KW-0289">Folate biosynthesis</keyword>
<dbReference type="GO" id="GO:0005524">
    <property type="term" value="F:ATP binding"/>
    <property type="evidence" value="ECO:0007669"/>
    <property type="project" value="UniProtKB-KW"/>
</dbReference>
<dbReference type="GO" id="GO:0016301">
    <property type="term" value="F:kinase activity"/>
    <property type="evidence" value="ECO:0007669"/>
    <property type="project" value="UniProtKB-KW"/>
</dbReference>
<name>A0A0U1NJM2_9RHOB</name>
<dbReference type="GO" id="GO:0046654">
    <property type="term" value="P:tetrahydrofolate biosynthetic process"/>
    <property type="evidence" value="ECO:0007669"/>
    <property type="project" value="UniProtKB-UniPathway"/>
</dbReference>
<dbReference type="EMBL" id="CVQV01000005">
    <property type="protein sequence ID" value="CRK74932.1"/>
    <property type="molecule type" value="Genomic_DNA"/>
</dbReference>
<evidence type="ECO:0000256" key="4">
    <source>
        <dbReference type="ARBA" id="ARBA00016218"/>
    </source>
</evidence>
<dbReference type="InterPro" id="IPR000550">
    <property type="entry name" value="Hppk"/>
</dbReference>
<evidence type="ECO:0000256" key="1">
    <source>
        <dbReference type="ARBA" id="ARBA00005051"/>
    </source>
</evidence>
<proteinExistence type="inferred from homology"/>
<dbReference type="RefSeq" id="WP_233488175.1">
    <property type="nucleotide sequence ID" value="NZ_CVPC01000005.1"/>
</dbReference>
<evidence type="ECO:0000256" key="10">
    <source>
        <dbReference type="ARBA" id="ARBA00029409"/>
    </source>
</evidence>
<dbReference type="Gene3D" id="3.30.70.560">
    <property type="entry name" value="7,8-Dihydro-6-hydroxymethylpterin-pyrophosphokinase HPPK"/>
    <property type="match status" value="1"/>
</dbReference>
<evidence type="ECO:0000256" key="6">
    <source>
        <dbReference type="ARBA" id="ARBA00022741"/>
    </source>
</evidence>
<dbReference type="CDD" id="cd00483">
    <property type="entry name" value="HPPK"/>
    <property type="match status" value="1"/>
</dbReference>
<dbReference type="UniPathway" id="UPA00077">
    <property type="reaction ID" value="UER00155"/>
</dbReference>
<dbReference type="PANTHER" id="PTHR43071:SF1">
    <property type="entry name" value="2-AMINO-4-HYDROXY-6-HYDROXYMETHYLDIHYDROPTERIDINE PYROPHOSPHOKINASE"/>
    <property type="match status" value="1"/>
</dbReference>
<comment type="function">
    <text evidence="10">Catalyzes the transfer of pyrophosphate from adenosine triphosphate (ATP) to 6-hydroxymethyl-7,8-dihydropterin, an enzymatic step in folate biosynthesis pathway.</text>
</comment>
<organism evidence="14 15">
    <name type="scientific">Nereida ignava</name>
    <dbReference type="NCBI Taxonomy" id="282199"/>
    <lineage>
        <taxon>Bacteria</taxon>
        <taxon>Pseudomonadati</taxon>
        <taxon>Pseudomonadota</taxon>
        <taxon>Alphaproteobacteria</taxon>
        <taxon>Rhodobacterales</taxon>
        <taxon>Roseobacteraceae</taxon>
        <taxon>Nereida</taxon>
    </lineage>
</organism>
<evidence type="ECO:0000256" key="12">
    <source>
        <dbReference type="ARBA" id="ARBA00033413"/>
    </source>
</evidence>
<protein>
    <recommendedName>
        <fullName evidence="4">2-amino-4-hydroxy-6-hydroxymethyldihydropteridine pyrophosphokinase</fullName>
        <ecNumber evidence="3">2.7.6.3</ecNumber>
    </recommendedName>
    <alternativeName>
        <fullName evidence="11">6-hydroxymethyl-7,8-dihydropterin pyrophosphokinase</fullName>
    </alternativeName>
    <alternativeName>
        <fullName evidence="12">7,8-dihydro-6-hydroxymethylpterin-pyrophosphokinase</fullName>
    </alternativeName>
</protein>
<evidence type="ECO:0000256" key="8">
    <source>
        <dbReference type="ARBA" id="ARBA00022840"/>
    </source>
</evidence>
<keyword evidence="7 14" id="KW-0418">Kinase</keyword>
<dbReference type="GO" id="GO:0046656">
    <property type="term" value="P:folic acid biosynthetic process"/>
    <property type="evidence" value="ECO:0007669"/>
    <property type="project" value="UniProtKB-KW"/>
</dbReference>
<dbReference type="AlphaFoldDB" id="A0A0U1NJM2"/>
<feature type="domain" description="7,8-dihydro-6-hydroxymethylpterin-pyrophosphokinase" evidence="13">
    <location>
        <begin position="14"/>
        <end position="163"/>
    </location>
</feature>
<dbReference type="Pfam" id="PF01288">
    <property type="entry name" value="HPPK"/>
    <property type="match status" value="1"/>
</dbReference>
<comment type="pathway">
    <text evidence="1">Cofactor biosynthesis; tetrahydrofolate biosynthesis; 2-amino-4-hydroxy-6-hydroxymethyl-7,8-dihydropteridine diphosphate from 7,8-dihydroneopterin triphosphate: step 4/4.</text>
</comment>
<evidence type="ECO:0000256" key="9">
    <source>
        <dbReference type="ARBA" id="ARBA00022909"/>
    </source>
</evidence>
<dbReference type="PANTHER" id="PTHR43071">
    <property type="entry name" value="2-AMINO-4-HYDROXY-6-HYDROXYMETHYLDIHYDROPTERIDINE PYROPHOSPHOKINASE"/>
    <property type="match status" value="1"/>
</dbReference>
<keyword evidence="8" id="KW-0067">ATP-binding</keyword>
<keyword evidence="15" id="KW-1185">Reference proteome</keyword>
<dbReference type="Proteomes" id="UP000048949">
    <property type="component" value="Unassembled WGS sequence"/>
</dbReference>
<sequence>MATQTKTEPTVCLIAMGSNMQTEAETSRMIIERAAVEVARVLGPVQQSGLYAAPCFPAGAGPDYVNAALALFTDLPAASLLKALHKIEADFGRQRVQRWGQRTLDLDLLALGTQVAPDLATFDHWQNLPLETQKLRAPDQLILPHPRLHERAFVLVPLADVAPTWCHPVVGQTVTEMLARCSVEDTAEVSLICSGEEWRI</sequence>
<dbReference type="EC" id="2.7.6.3" evidence="3"/>
<evidence type="ECO:0000256" key="11">
    <source>
        <dbReference type="ARBA" id="ARBA00029766"/>
    </source>
</evidence>
<dbReference type="InterPro" id="IPR035907">
    <property type="entry name" value="Hppk_sf"/>
</dbReference>
<evidence type="ECO:0000256" key="3">
    <source>
        <dbReference type="ARBA" id="ARBA00013253"/>
    </source>
</evidence>
<keyword evidence="5 14" id="KW-0808">Transferase</keyword>
<comment type="similarity">
    <text evidence="2">Belongs to the HPPK family.</text>
</comment>
<gene>
    <name evidence="14" type="primary">folK</name>
    <name evidence="14" type="ORF">NIG5292_00973</name>
</gene>
<evidence type="ECO:0000256" key="2">
    <source>
        <dbReference type="ARBA" id="ARBA00005810"/>
    </source>
</evidence>
<evidence type="ECO:0000256" key="7">
    <source>
        <dbReference type="ARBA" id="ARBA00022777"/>
    </source>
</evidence>